<proteinExistence type="predicted"/>
<dbReference type="EMBL" id="MTKT01004810">
    <property type="protein sequence ID" value="OWM70215.1"/>
    <property type="molecule type" value="Genomic_DNA"/>
</dbReference>
<evidence type="ECO:0000313" key="3">
    <source>
        <dbReference type="Proteomes" id="UP000197138"/>
    </source>
</evidence>
<reference evidence="3" key="1">
    <citation type="journal article" date="2017" name="Plant J.">
        <title>The pomegranate (Punica granatum L.) genome and the genomics of punicalagin biosynthesis.</title>
        <authorList>
            <person name="Qin G."/>
            <person name="Xu C."/>
            <person name="Ming R."/>
            <person name="Tang H."/>
            <person name="Guyot R."/>
            <person name="Kramer E.M."/>
            <person name="Hu Y."/>
            <person name="Yi X."/>
            <person name="Qi Y."/>
            <person name="Xu X."/>
            <person name="Gao Z."/>
            <person name="Pan H."/>
            <person name="Jian J."/>
            <person name="Tian Y."/>
            <person name="Yue Z."/>
            <person name="Xu Y."/>
        </authorList>
    </citation>
    <scope>NUCLEOTIDE SEQUENCE [LARGE SCALE GENOMIC DNA]</scope>
    <source>
        <strain evidence="3">cv. Dabenzi</strain>
    </source>
</reference>
<accession>A0A218WBN8</accession>
<organism evidence="2 3">
    <name type="scientific">Punica granatum</name>
    <name type="common">Pomegranate</name>
    <dbReference type="NCBI Taxonomy" id="22663"/>
    <lineage>
        <taxon>Eukaryota</taxon>
        <taxon>Viridiplantae</taxon>
        <taxon>Streptophyta</taxon>
        <taxon>Embryophyta</taxon>
        <taxon>Tracheophyta</taxon>
        <taxon>Spermatophyta</taxon>
        <taxon>Magnoliopsida</taxon>
        <taxon>eudicotyledons</taxon>
        <taxon>Gunneridae</taxon>
        <taxon>Pentapetalae</taxon>
        <taxon>rosids</taxon>
        <taxon>malvids</taxon>
        <taxon>Myrtales</taxon>
        <taxon>Lythraceae</taxon>
        <taxon>Punica</taxon>
    </lineage>
</organism>
<evidence type="ECO:0000256" key="1">
    <source>
        <dbReference type="SAM" id="MobiDB-lite"/>
    </source>
</evidence>
<evidence type="ECO:0000313" key="2">
    <source>
        <dbReference type="EMBL" id="OWM70215.1"/>
    </source>
</evidence>
<dbReference type="Proteomes" id="UP000197138">
    <property type="component" value="Unassembled WGS sequence"/>
</dbReference>
<feature type="region of interest" description="Disordered" evidence="1">
    <location>
        <begin position="63"/>
        <end position="84"/>
    </location>
</feature>
<protein>
    <submittedName>
        <fullName evidence="2">Uncharacterized protein</fullName>
    </submittedName>
</protein>
<gene>
    <name evidence="2" type="ORF">CDL15_Pgr026065</name>
</gene>
<sequence length="84" mass="9365">MSEQLERARGRGLNSRRFEGRRVEVTALRSRGRAGFEVDVVFEVGERARVEVRGVAVTGVRGRRVERQEAGAGQEAGPQKQTEQ</sequence>
<dbReference type="AlphaFoldDB" id="A0A218WBN8"/>
<name>A0A218WBN8_PUNGR</name>
<comment type="caution">
    <text evidence="2">The sequence shown here is derived from an EMBL/GenBank/DDBJ whole genome shotgun (WGS) entry which is preliminary data.</text>
</comment>